<dbReference type="FunFam" id="3.30.70.360:FF:000001">
    <property type="entry name" value="N-acetyldiaminopimelate deacetylase"/>
    <property type="match status" value="1"/>
</dbReference>
<keyword evidence="2" id="KW-0479">Metal-binding</keyword>
<dbReference type="Pfam" id="PF07687">
    <property type="entry name" value="M20_dimer"/>
    <property type="match status" value="1"/>
</dbReference>
<evidence type="ECO:0000256" key="1">
    <source>
        <dbReference type="ARBA" id="ARBA00022801"/>
    </source>
</evidence>
<proteinExistence type="predicted"/>
<gene>
    <name evidence="4" type="ORF">I6G47_19930</name>
</gene>
<dbReference type="InterPro" id="IPR011650">
    <property type="entry name" value="Peptidase_M20_dimer"/>
</dbReference>
<feature type="binding site" evidence="2">
    <location>
        <position position="115"/>
    </location>
    <ligand>
        <name>Mn(2+)</name>
        <dbReference type="ChEBI" id="CHEBI:29035"/>
        <label>2</label>
    </ligand>
</feature>
<accession>A0A7T2YPT0</accession>
<dbReference type="SUPFAM" id="SSF55031">
    <property type="entry name" value="Bacterial exopeptidase dimerisation domain"/>
    <property type="match status" value="1"/>
</dbReference>
<evidence type="ECO:0000313" key="5">
    <source>
        <dbReference type="Proteomes" id="UP000595064"/>
    </source>
</evidence>
<dbReference type="SUPFAM" id="SSF53187">
    <property type="entry name" value="Zn-dependent exopeptidases"/>
    <property type="match status" value="1"/>
</dbReference>
<keyword evidence="1 4" id="KW-0378">Hydrolase</keyword>
<keyword evidence="2" id="KW-0464">Manganese</keyword>
<evidence type="ECO:0000313" key="4">
    <source>
        <dbReference type="EMBL" id="QPS79285.1"/>
    </source>
</evidence>
<dbReference type="PIRSF" id="PIRSF005962">
    <property type="entry name" value="Pept_M20D_amidohydro"/>
    <property type="match status" value="1"/>
</dbReference>
<dbReference type="EMBL" id="CP065748">
    <property type="protein sequence ID" value="QPS79285.1"/>
    <property type="molecule type" value="Genomic_DNA"/>
</dbReference>
<dbReference type="CDD" id="cd05666">
    <property type="entry name" value="M20_Acy1-like"/>
    <property type="match status" value="1"/>
</dbReference>
<feature type="binding site" evidence="2">
    <location>
        <position position="117"/>
    </location>
    <ligand>
        <name>Mn(2+)</name>
        <dbReference type="ChEBI" id="CHEBI:29035"/>
        <label>2</label>
    </ligand>
</feature>
<feature type="binding site" evidence="2">
    <location>
        <position position="383"/>
    </location>
    <ligand>
        <name>Mn(2+)</name>
        <dbReference type="ChEBI" id="CHEBI:29035"/>
        <label>2</label>
    </ligand>
</feature>
<dbReference type="KEGG" id="dla:I6G47_19930"/>
<dbReference type="Gene3D" id="3.30.70.360">
    <property type="match status" value="1"/>
</dbReference>
<sequence length="417" mass="45207">MGRLRPETVLPHLIESFADMAPFVALRRDLHAHPELGFEEHRTSAIVAERLAAWGVEVHTGLAGTGVVGVVHGRHTYARHGTRTIGLRADLDALPLQEENRFAHRSQHAGRMHACGHDGHTTMLLAAAWHLARTRDFAGTVHLIFQPAEEMGKAGARRMIDEGLFERFPCDAVFALHNFALDRVGSFALNPGALMASSNTFRIVLHGQGTHASLPHTGTDPVAATIDLAQQLQTLVARHVDSRERALLAVTQIQGSDAPNVIPDSAWVGGTVRTFSVAALDILEAALRRQAEHTALAHGCRAEIHFRRASPPLVNHAAEAAFAAAVMREIAGDDAVDTQFPGVLAAEDFAHMLQARPGCYAFIGNGQGDHRLPGHGDGPCLIHNRSYDFNDDILAIGASYFVRLVERWLAVTQETSP</sequence>
<organism evidence="4 5">
    <name type="scientific">Delftia lacustris</name>
    <dbReference type="NCBI Taxonomy" id="558537"/>
    <lineage>
        <taxon>Bacteria</taxon>
        <taxon>Pseudomonadati</taxon>
        <taxon>Pseudomonadota</taxon>
        <taxon>Betaproteobacteria</taxon>
        <taxon>Burkholderiales</taxon>
        <taxon>Comamonadaceae</taxon>
        <taxon>Delftia</taxon>
    </lineage>
</organism>
<evidence type="ECO:0000256" key="2">
    <source>
        <dbReference type="PIRSR" id="PIRSR005962-1"/>
    </source>
</evidence>
<comment type="cofactor">
    <cofactor evidence="2">
        <name>Mn(2+)</name>
        <dbReference type="ChEBI" id="CHEBI:29035"/>
    </cofactor>
    <text evidence="2">The Mn(2+) ion enhances activity.</text>
</comment>
<dbReference type="GO" id="GO:0046872">
    <property type="term" value="F:metal ion binding"/>
    <property type="evidence" value="ECO:0007669"/>
    <property type="project" value="UniProtKB-KW"/>
</dbReference>
<keyword evidence="5" id="KW-1185">Reference proteome</keyword>
<dbReference type="InterPro" id="IPR017439">
    <property type="entry name" value="Amidohydrolase"/>
</dbReference>
<dbReference type="InterPro" id="IPR036264">
    <property type="entry name" value="Bact_exopeptidase_dim_dom"/>
</dbReference>
<protein>
    <submittedName>
        <fullName evidence="4">Amidohydrolase</fullName>
    </submittedName>
</protein>
<dbReference type="Gene3D" id="3.40.630.10">
    <property type="entry name" value="Zn peptidases"/>
    <property type="match status" value="1"/>
</dbReference>
<feature type="binding site" evidence="2">
    <location>
        <position position="177"/>
    </location>
    <ligand>
        <name>Mn(2+)</name>
        <dbReference type="ChEBI" id="CHEBI:29035"/>
        <label>2</label>
    </ligand>
</feature>
<dbReference type="NCBIfam" id="TIGR01891">
    <property type="entry name" value="amidohydrolases"/>
    <property type="match status" value="1"/>
</dbReference>
<dbReference type="RefSeq" id="WP_016449829.1">
    <property type="nucleotide sequence ID" value="NZ_CP065748.1"/>
</dbReference>
<dbReference type="GO" id="GO:0050118">
    <property type="term" value="F:N-acetyldiaminopimelate deacetylase activity"/>
    <property type="evidence" value="ECO:0007669"/>
    <property type="project" value="UniProtKB-ARBA"/>
</dbReference>
<dbReference type="PANTHER" id="PTHR11014">
    <property type="entry name" value="PEPTIDASE M20 FAMILY MEMBER"/>
    <property type="match status" value="1"/>
</dbReference>
<dbReference type="GO" id="GO:0019877">
    <property type="term" value="P:diaminopimelate biosynthetic process"/>
    <property type="evidence" value="ECO:0007669"/>
    <property type="project" value="UniProtKB-ARBA"/>
</dbReference>
<dbReference type="AlphaFoldDB" id="A0A7T2YPT0"/>
<dbReference type="PANTHER" id="PTHR11014:SF63">
    <property type="entry name" value="METALLOPEPTIDASE, PUTATIVE (AFU_ORTHOLOGUE AFUA_6G09600)-RELATED"/>
    <property type="match status" value="1"/>
</dbReference>
<feature type="binding site" evidence="2">
    <location>
        <position position="150"/>
    </location>
    <ligand>
        <name>Mn(2+)</name>
        <dbReference type="ChEBI" id="CHEBI:29035"/>
        <label>2</label>
    </ligand>
</feature>
<evidence type="ECO:0000259" key="3">
    <source>
        <dbReference type="Pfam" id="PF07687"/>
    </source>
</evidence>
<dbReference type="InterPro" id="IPR002933">
    <property type="entry name" value="Peptidase_M20"/>
</dbReference>
<name>A0A7T2YPT0_9BURK</name>
<dbReference type="Proteomes" id="UP000595064">
    <property type="component" value="Chromosome"/>
</dbReference>
<reference evidence="4 5" key="1">
    <citation type="submission" date="2020-12" db="EMBL/GenBank/DDBJ databases">
        <title>FDA dAtabase for Regulatory Grade micrObial Sequences (FDA-ARGOS): Supporting development and validation of Infectious Disease Dx tests.</title>
        <authorList>
            <person name="Sproer C."/>
            <person name="Gronow S."/>
            <person name="Severitt S."/>
            <person name="Schroder I."/>
            <person name="Tallon L."/>
            <person name="Sadzewicz L."/>
            <person name="Zhao X."/>
            <person name="Boylan J."/>
            <person name="Ott S."/>
            <person name="Bowen H."/>
            <person name="Vavikolanu K."/>
            <person name="Mehta A."/>
            <person name="Aluvathingal J."/>
            <person name="Nadendla S."/>
            <person name="Lowell S."/>
            <person name="Myers T."/>
            <person name="Yan Y."/>
            <person name="Sichtig H."/>
        </authorList>
    </citation>
    <scope>NUCLEOTIDE SEQUENCE [LARGE SCALE GENOMIC DNA]</scope>
    <source>
        <strain evidence="4 5">FDAARGOS_890</strain>
    </source>
</reference>
<feature type="domain" description="Peptidase M20 dimerisation" evidence="3">
    <location>
        <begin position="199"/>
        <end position="295"/>
    </location>
</feature>
<dbReference type="Pfam" id="PF01546">
    <property type="entry name" value="Peptidase_M20"/>
    <property type="match status" value="1"/>
</dbReference>